<gene>
    <name evidence="1" type="ORF">ACH5RR_015242</name>
</gene>
<keyword evidence="2" id="KW-1185">Reference proteome</keyword>
<organism evidence="1 2">
    <name type="scientific">Cinchona calisaya</name>
    <dbReference type="NCBI Taxonomy" id="153742"/>
    <lineage>
        <taxon>Eukaryota</taxon>
        <taxon>Viridiplantae</taxon>
        <taxon>Streptophyta</taxon>
        <taxon>Embryophyta</taxon>
        <taxon>Tracheophyta</taxon>
        <taxon>Spermatophyta</taxon>
        <taxon>Magnoliopsida</taxon>
        <taxon>eudicotyledons</taxon>
        <taxon>Gunneridae</taxon>
        <taxon>Pentapetalae</taxon>
        <taxon>asterids</taxon>
        <taxon>lamiids</taxon>
        <taxon>Gentianales</taxon>
        <taxon>Rubiaceae</taxon>
        <taxon>Cinchonoideae</taxon>
        <taxon>Cinchoneae</taxon>
        <taxon>Cinchona</taxon>
    </lineage>
</organism>
<accession>A0ABD2ZXW5</accession>
<protein>
    <submittedName>
        <fullName evidence="1">Uncharacterized protein</fullName>
    </submittedName>
</protein>
<evidence type="ECO:0000313" key="2">
    <source>
        <dbReference type="Proteomes" id="UP001630127"/>
    </source>
</evidence>
<dbReference type="Proteomes" id="UP001630127">
    <property type="component" value="Unassembled WGS sequence"/>
</dbReference>
<reference evidence="1 2" key="1">
    <citation type="submission" date="2024-11" db="EMBL/GenBank/DDBJ databases">
        <title>A near-complete genome assembly of Cinchona calisaya.</title>
        <authorList>
            <person name="Lian D.C."/>
            <person name="Zhao X.W."/>
            <person name="Wei L."/>
        </authorList>
    </citation>
    <scope>NUCLEOTIDE SEQUENCE [LARGE SCALE GENOMIC DNA]</scope>
    <source>
        <tissue evidence="1">Nenye</tissue>
    </source>
</reference>
<evidence type="ECO:0000313" key="1">
    <source>
        <dbReference type="EMBL" id="KAL3522408.1"/>
    </source>
</evidence>
<dbReference type="EMBL" id="JBJUIK010000007">
    <property type="protein sequence ID" value="KAL3522408.1"/>
    <property type="molecule type" value="Genomic_DNA"/>
</dbReference>
<sequence length="111" mass="11870">MFLVMINTPSGSGGLRGFVEEGLVGLGGFGVMYRLAEVKGERLVEKGGCRCYYANSVDFDCLVMDAIIVEESTSAVSDGRVTCAASLSNCSYESGGVFLELFMLDKEIEIS</sequence>
<proteinExistence type="predicted"/>
<dbReference type="AlphaFoldDB" id="A0ABD2ZXW5"/>
<name>A0ABD2ZXW5_9GENT</name>
<comment type="caution">
    <text evidence="1">The sequence shown here is derived from an EMBL/GenBank/DDBJ whole genome shotgun (WGS) entry which is preliminary data.</text>
</comment>